<dbReference type="InParanoid" id="A0A482WQP6"/>
<dbReference type="Proteomes" id="UP000291343">
    <property type="component" value="Unassembled WGS sequence"/>
</dbReference>
<comment type="caution">
    <text evidence="2">The sequence shown here is derived from an EMBL/GenBank/DDBJ whole genome shotgun (WGS) entry which is preliminary data.</text>
</comment>
<dbReference type="InterPro" id="IPR027831">
    <property type="entry name" value="DUF4485"/>
</dbReference>
<dbReference type="OrthoDB" id="6623662at2759"/>
<name>A0A482WQP6_LAOST</name>
<reference evidence="2 3" key="1">
    <citation type="journal article" date="2017" name="Gigascience">
        <title>Genome sequence of the small brown planthopper, Laodelphax striatellus.</title>
        <authorList>
            <person name="Zhu J."/>
            <person name="Jiang F."/>
            <person name="Wang X."/>
            <person name="Yang P."/>
            <person name="Bao Y."/>
            <person name="Zhao W."/>
            <person name="Wang W."/>
            <person name="Lu H."/>
            <person name="Wang Q."/>
            <person name="Cui N."/>
            <person name="Li J."/>
            <person name="Chen X."/>
            <person name="Luo L."/>
            <person name="Yu J."/>
            <person name="Kang L."/>
            <person name="Cui F."/>
        </authorList>
    </citation>
    <scope>NUCLEOTIDE SEQUENCE [LARGE SCALE GENOMIC DNA]</scope>
    <source>
        <strain evidence="2">Lst14</strain>
    </source>
</reference>
<evidence type="ECO:0000259" key="1">
    <source>
        <dbReference type="Pfam" id="PF14846"/>
    </source>
</evidence>
<evidence type="ECO:0000313" key="3">
    <source>
        <dbReference type="Proteomes" id="UP000291343"/>
    </source>
</evidence>
<dbReference type="AlphaFoldDB" id="A0A482WQP6"/>
<evidence type="ECO:0000313" key="2">
    <source>
        <dbReference type="EMBL" id="RZF35572.1"/>
    </source>
</evidence>
<accession>A0A482WQP6</accession>
<gene>
    <name evidence="2" type="ORF">LSTR_LSTR005100</name>
</gene>
<organism evidence="2 3">
    <name type="scientific">Laodelphax striatellus</name>
    <name type="common">Small brown planthopper</name>
    <name type="synonym">Delphax striatella</name>
    <dbReference type="NCBI Taxonomy" id="195883"/>
    <lineage>
        <taxon>Eukaryota</taxon>
        <taxon>Metazoa</taxon>
        <taxon>Ecdysozoa</taxon>
        <taxon>Arthropoda</taxon>
        <taxon>Hexapoda</taxon>
        <taxon>Insecta</taxon>
        <taxon>Pterygota</taxon>
        <taxon>Neoptera</taxon>
        <taxon>Paraneoptera</taxon>
        <taxon>Hemiptera</taxon>
        <taxon>Auchenorrhyncha</taxon>
        <taxon>Fulgoroidea</taxon>
        <taxon>Delphacidae</taxon>
        <taxon>Criomorphinae</taxon>
        <taxon>Laodelphax</taxon>
    </lineage>
</organism>
<feature type="domain" description="DUF4485" evidence="1">
    <location>
        <begin position="21"/>
        <end position="101"/>
    </location>
</feature>
<sequence>MSDDDDDTGPIKFEFSAESKLDEDHLFYLQFTNNFISNVTRPRDFDHCTRWLERLAGEPMYGIEAKRNRNMYLAMLLIAMQDNRVVGPFSTFPPAGPLPPANVAFGLTEKTDDNEVSLMIHEKDRELNMEDYKYISEDGRTYTASCTLPNGRGVMGYVGISTGGGEGLWINKEGENVCLKDLCPERIETVTTNTSLKKQAELYENYDFRNPKTELHKPFSYLTHLTQSNSAHKLVTTGSYKFSKKDTTLLRDNYPDEMVHMVECLMTEHKKNIEKMLRERHNRVVTQLYESFRGEVEHGLLAYKEARQEWLEVFTVVEEVRRMMAELNAHTTTQVRSNNNQLNMLHSTLVDAKNRHEMCMETSRALDSHKDELHRGIHDMTIQHKHDLERMCTTVEALCAEIRRLRTENRRKQQVIDGLCRDIDE</sequence>
<dbReference type="Pfam" id="PF14846">
    <property type="entry name" value="DUF4485"/>
    <property type="match status" value="1"/>
</dbReference>
<proteinExistence type="predicted"/>
<keyword evidence="3" id="KW-1185">Reference proteome</keyword>
<dbReference type="EMBL" id="QKKF02028001">
    <property type="protein sequence ID" value="RZF35572.1"/>
    <property type="molecule type" value="Genomic_DNA"/>
</dbReference>
<protein>
    <recommendedName>
        <fullName evidence="1">DUF4485 domain-containing protein</fullName>
    </recommendedName>
</protein>